<comment type="caution">
    <text evidence="1">The sequence shown here is derived from an EMBL/GenBank/DDBJ whole genome shotgun (WGS) entry which is preliminary data.</text>
</comment>
<accession>A0A1S2VPT7</accession>
<dbReference type="RefSeq" id="WP_071502609.1">
    <property type="nucleotide sequence ID" value="NZ_MORL01000003.1"/>
</dbReference>
<dbReference type="Proteomes" id="UP000181790">
    <property type="component" value="Unassembled WGS sequence"/>
</dbReference>
<dbReference type="EMBL" id="MORL01000003">
    <property type="protein sequence ID" value="OIN59808.1"/>
    <property type="molecule type" value="Genomic_DNA"/>
</dbReference>
<protein>
    <submittedName>
        <fullName evidence="1">Uncharacterized protein</fullName>
    </submittedName>
</protein>
<sequence>MEKVDLSSINSFMTFESFDTDVELGMYLFSITSQKYTIAQASERTWGQVRENGLFYQIMPEGLDNGFFDWYISERPDHQFFRTVEMAVLYFIFYWNIWNSLNH</sequence>
<keyword evidence="2" id="KW-1185">Reference proteome</keyword>
<proteinExistence type="predicted"/>
<name>A0A1S2VPT7_9BACT</name>
<organism evidence="1 2">
    <name type="scientific">Arsenicibacter rosenii</name>
    <dbReference type="NCBI Taxonomy" id="1750698"/>
    <lineage>
        <taxon>Bacteria</taxon>
        <taxon>Pseudomonadati</taxon>
        <taxon>Bacteroidota</taxon>
        <taxon>Cytophagia</taxon>
        <taxon>Cytophagales</taxon>
        <taxon>Spirosomataceae</taxon>
        <taxon>Arsenicibacter</taxon>
    </lineage>
</organism>
<evidence type="ECO:0000313" key="1">
    <source>
        <dbReference type="EMBL" id="OIN59808.1"/>
    </source>
</evidence>
<dbReference type="OrthoDB" id="1443100at2"/>
<evidence type="ECO:0000313" key="2">
    <source>
        <dbReference type="Proteomes" id="UP000181790"/>
    </source>
</evidence>
<gene>
    <name evidence="1" type="ORF">BLX24_08090</name>
</gene>
<reference evidence="1 2" key="1">
    <citation type="submission" date="2016-10" db="EMBL/GenBank/DDBJ databases">
        <title>Arsenicibacter rosenii gen. nov., sp. nov., an efficient arsenic-methylating bacterium isolated from an arsenic-contaminated paddy soil.</title>
        <authorList>
            <person name="Huang K."/>
        </authorList>
    </citation>
    <scope>NUCLEOTIDE SEQUENCE [LARGE SCALE GENOMIC DNA]</scope>
    <source>
        <strain evidence="1 2">SM-1</strain>
    </source>
</reference>
<dbReference type="AlphaFoldDB" id="A0A1S2VPT7"/>